<feature type="non-terminal residue" evidence="2">
    <location>
        <position position="1"/>
    </location>
</feature>
<proteinExistence type="predicted"/>
<accession>A0A392SQS5</accession>
<dbReference type="Proteomes" id="UP000265520">
    <property type="component" value="Unassembled WGS sequence"/>
</dbReference>
<dbReference type="EMBL" id="LXQA010413930">
    <property type="protein sequence ID" value="MCI50270.1"/>
    <property type="molecule type" value="Genomic_DNA"/>
</dbReference>
<protein>
    <submittedName>
        <fullName evidence="2">Uncharacterized protein</fullName>
    </submittedName>
</protein>
<evidence type="ECO:0000256" key="1">
    <source>
        <dbReference type="SAM" id="MobiDB-lite"/>
    </source>
</evidence>
<dbReference type="AlphaFoldDB" id="A0A392SQS5"/>
<reference evidence="2 3" key="1">
    <citation type="journal article" date="2018" name="Front. Plant Sci.">
        <title>Red Clover (Trifolium pratense) and Zigzag Clover (T. medium) - A Picture of Genomic Similarities and Differences.</title>
        <authorList>
            <person name="Dluhosova J."/>
            <person name="Istvanek J."/>
            <person name="Nedelnik J."/>
            <person name="Repkova J."/>
        </authorList>
    </citation>
    <scope>NUCLEOTIDE SEQUENCE [LARGE SCALE GENOMIC DNA]</scope>
    <source>
        <strain evidence="3">cv. 10/8</strain>
        <tissue evidence="2">Leaf</tissue>
    </source>
</reference>
<keyword evidence="3" id="KW-1185">Reference proteome</keyword>
<name>A0A392SQS5_9FABA</name>
<evidence type="ECO:0000313" key="3">
    <source>
        <dbReference type="Proteomes" id="UP000265520"/>
    </source>
</evidence>
<feature type="region of interest" description="Disordered" evidence="1">
    <location>
        <begin position="37"/>
        <end position="59"/>
    </location>
</feature>
<evidence type="ECO:0000313" key="2">
    <source>
        <dbReference type="EMBL" id="MCI50270.1"/>
    </source>
</evidence>
<feature type="compositionally biased region" description="Polar residues" evidence="1">
    <location>
        <begin position="46"/>
        <end position="59"/>
    </location>
</feature>
<sequence length="59" mass="6748">QERCARAWGAREEKNMRKLEDRRTKVRELDSIIVSDPEEGRMSISPFPNSSHSISFGVG</sequence>
<organism evidence="2 3">
    <name type="scientific">Trifolium medium</name>
    <dbReference type="NCBI Taxonomy" id="97028"/>
    <lineage>
        <taxon>Eukaryota</taxon>
        <taxon>Viridiplantae</taxon>
        <taxon>Streptophyta</taxon>
        <taxon>Embryophyta</taxon>
        <taxon>Tracheophyta</taxon>
        <taxon>Spermatophyta</taxon>
        <taxon>Magnoliopsida</taxon>
        <taxon>eudicotyledons</taxon>
        <taxon>Gunneridae</taxon>
        <taxon>Pentapetalae</taxon>
        <taxon>rosids</taxon>
        <taxon>fabids</taxon>
        <taxon>Fabales</taxon>
        <taxon>Fabaceae</taxon>
        <taxon>Papilionoideae</taxon>
        <taxon>50 kb inversion clade</taxon>
        <taxon>NPAAA clade</taxon>
        <taxon>Hologalegina</taxon>
        <taxon>IRL clade</taxon>
        <taxon>Trifolieae</taxon>
        <taxon>Trifolium</taxon>
    </lineage>
</organism>
<comment type="caution">
    <text evidence="2">The sequence shown here is derived from an EMBL/GenBank/DDBJ whole genome shotgun (WGS) entry which is preliminary data.</text>
</comment>